<evidence type="ECO:0000313" key="1">
    <source>
        <dbReference type="EnsemblMetazoa" id="AQUA014508-PA"/>
    </source>
</evidence>
<organism evidence="1 2">
    <name type="scientific">Anopheles quadriannulatus</name>
    <name type="common">Mosquito</name>
    <dbReference type="NCBI Taxonomy" id="34691"/>
    <lineage>
        <taxon>Eukaryota</taxon>
        <taxon>Metazoa</taxon>
        <taxon>Ecdysozoa</taxon>
        <taxon>Arthropoda</taxon>
        <taxon>Hexapoda</taxon>
        <taxon>Insecta</taxon>
        <taxon>Pterygota</taxon>
        <taxon>Neoptera</taxon>
        <taxon>Endopterygota</taxon>
        <taxon>Diptera</taxon>
        <taxon>Nematocera</taxon>
        <taxon>Culicoidea</taxon>
        <taxon>Culicidae</taxon>
        <taxon>Anophelinae</taxon>
        <taxon>Anopheles</taxon>
    </lineage>
</organism>
<protein>
    <submittedName>
        <fullName evidence="1">Uncharacterized protein</fullName>
    </submittedName>
</protein>
<dbReference type="Proteomes" id="UP000076407">
    <property type="component" value="Unassembled WGS sequence"/>
</dbReference>
<evidence type="ECO:0000313" key="2">
    <source>
        <dbReference type="Proteomes" id="UP000076407"/>
    </source>
</evidence>
<proteinExistence type="predicted"/>
<dbReference type="VEuPathDB" id="VectorBase:AQUA014508"/>
<name>A0A182XRN6_ANOQN</name>
<sequence>MSQDFLQRNLEIVMLHCKIKQKRHSTRPMQFVACKGCVWVDSVSSSESVTLPSLPKCHQARLSIKISRTIK</sequence>
<keyword evidence="2" id="KW-1185">Reference proteome</keyword>
<dbReference type="AlphaFoldDB" id="A0A182XRN6"/>
<reference evidence="1" key="1">
    <citation type="submission" date="2020-05" db="UniProtKB">
        <authorList>
            <consortium name="EnsemblMetazoa"/>
        </authorList>
    </citation>
    <scope>IDENTIFICATION</scope>
    <source>
        <strain evidence="1">SANGQUA</strain>
    </source>
</reference>
<dbReference type="EnsemblMetazoa" id="AQUA014508-RA">
    <property type="protein sequence ID" value="AQUA014508-PA"/>
    <property type="gene ID" value="AQUA014508"/>
</dbReference>
<accession>A0A182XRN6</accession>